<evidence type="ECO:0000313" key="2">
    <source>
        <dbReference type="Proteomes" id="UP001164746"/>
    </source>
</evidence>
<dbReference type="Proteomes" id="UP001164746">
    <property type="component" value="Chromosome 12"/>
</dbReference>
<organism evidence="1 2">
    <name type="scientific">Mya arenaria</name>
    <name type="common">Soft-shell clam</name>
    <dbReference type="NCBI Taxonomy" id="6604"/>
    <lineage>
        <taxon>Eukaryota</taxon>
        <taxon>Metazoa</taxon>
        <taxon>Spiralia</taxon>
        <taxon>Lophotrochozoa</taxon>
        <taxon>Mollusca</taxon>
        <taxon>Bivalvia</taxon>
        <taxon>Autobranchia</taxon>
        <taxon>Heteroconchia</taxon>
        <taxon>Euheterodonta</taxon>
        <taxon>Imparidentia</taxon>
        <taxon>Neoheterodontei</taxon>
        <taxon>Myida</taxon>
        <taxon>Myoidea</taxon>
        <taxon>Myidae</taxon>
        <taxon>Mya</taxon>
    </lineage>
</organism>
<protein>
    <submittedName>
        <fullName evidence="1">Uncharacterized protein</fullName>
    </submittedName>
</protein>
<gene>
    <name evidence="1" type="ORF">MAR_016332</name>
</gene>
<proteinExistence type="predicted"/>
<dbReference type="EMBL" id="CP111023">
    <property type="protein sequence ID" value="WAR22358.1"/>
    <property type="molecule type" value="Genomic_DNA"/>
</dbReference>
<name>A0ABY7FNT9_MYAAR</name>
<accession>A0ABY7FNT9</accession>
<sequence>MRLRLNTIKSTKVYSLVVNNFANMKLAIVSLLCLVFLVEGGRVNVASTGEIKCPFGQTGECDSKTDWKCPRACSCFPETQTDGGRGIRDVDGKEISLIYHWFCI</sequence>
<reference evidence="1" key="1">
    <citation type="submission" date="2022-11" db="EMBL/GenBank/DDBJ databases">
        <title>Centuries of genome instability and evolution in soft-shell clam transmissible cancer (bioRxiv).</title>
        <authorList>
            <person name="Hart S.F.M."/>
            <person name="Yonemitsu M.A."/>
            <person name="Giersch R.M."/>
            <person name="Beal B.F."/>
            <person name="Arriagada G."/>
            <person name="Davis B.W."/>
            <person name="Ostrander E.A."/>
            <person name="Goff S.P."/>
            <person name="Metzger M.J."/>
        </authorList>
    </citation>
    <scope>NUCLEOTIDE SEQUENCE</scope>
    <source>
        <strain evidence="1">MELC-2E11</strain>
        <tissue evidence="1">Siphon/mantle</tissue>
    </source>
</reference>
<keyword evidence="2" id="KW-1185">Reference proteome</keyword>
<evidence type="ECO:0000313" key="1">
    <source>
        <dbReference type="EMBL" id="WAR22358.1"/>
    </source>
</evidence>